<sequence length="580" mass="65741">MATNDDNAQRGILSFYDLPSGNESIALQLTIINRKWQSFTNFGNKIVIGDFNGDSYNDVLVTSPTSKWLDLPEVGHAHLFINTKSETFFTDTSTIIRGLPIAHSFFGWNAKTVGDLDGDGVKDFLIAALKVSESDLRGGIYVYLGSADILIRGLTYYEIIQPSMNLENELTGFGFFISSKMVLDREGNSYVMMSRVFSGEVDVYKISSRFPIKVSVIIEPNRFTVDEKITFEKNCPQNECFEDYTVGLLNDPIWNQQTEEPILFSLTLTNKGDFLTHLIIDASLSMDCKIIIPNMEIVPIINSEPFGLKPKKSNIRVIYKQPTSHLGTFDFIVQALCPQVHSQISDPVLKLSIQSFLTGDTKKFEFTAKAEYKVEFLIEAMALPVVSKRVCRHSETEENVEFNIEVKKNLFQLFIGGAYYDNNLLLSAVLYIGDSAGASVMSLDIKVGHLSKHPHDRVTHNFKITKAFNVQNIRLSLSYKMMIKPTKDFHMTLKVEPVLESDSPYKLKSIMANEAEYIVMISFQFCHKERLVMTFLALGCAILIFCCLILLYYKIVLPRYIVPRQDLTFIISNFEIFDGY</sequence>
<accession>A0A0C2IY29</accession>
<dbReference type="SMART" id="SM00191">
    <property type="entry name" value="Int_alpha"/>
    <property type="match status" value="2"/>
</dbReference>
<dbReference type="GO" id="GO:0005178">
    <property type="term" value="F:integrin binding"/>
    <property type="evidence" value="ECO:0007669"/>
    <property type="project" value="TreeGrafter"/>
</dbReference>
<evidence type="ECO:0000256" key="2">
    <source>
        <dbReference type="ARBA" id="ARBA00022737"/>
    </source>
</evidence>
<dbReference type="InterPro" id="IPR000413">
    <property type="entry name" value="Integrin_alpha"/>
</dbReference>
<keyword evidence="4" id="KW-0472">Membrane</keyword>
<keyword evidence="1" id="KW-0732">Signal</keyword>
<keyword evidence="6" id="KW-1185">Reference proteome</keyword>
<dbReference type="GO" id="GO:0033627">
    <property type="term" value="P:cell adhesion mediated by integrin"/>
    <property type="evidence" value="ECO:0007669"/>
    <property type="project" value="TreeGrafter"/>
</dbReference>
<name>A0A0C2IY29_THEKT</name>
<dbReference type="InterPro" id="IPR013517">
    <property type="entry name" value="FG-GAP"/>
</dbReference>
<dbReference type="PRINTS" id="PR01185">
    <property type="entry name" value="INTEGRINA"/>
</dbReference>
<protein>
    <submittedName>
        <fullName evidence="5">Integrin alpha-4</fullName>
    </submittedName>
</protein>
<dbReference type="Pfam" id="PF13517">
    <property type="entry name" value="FG-GAP_3"/>
    <property type="match status" value="1"/>
</dbReference>
<dbReference type="PANTHER" id="PTHR23220">
    <property type="entry name" value="INTEGRIN ALPHA"/>
    <property type="match status" value="1"/>
</dbReference>
<keyword evidence="3" id="KW-0325">Glycoprotein</keyword>
<feature type="transmembrane region" description="Helical" evidence="4">
    <location>
        <begin position="531"/>
        <end position="553"/>
    </location>
</feature>
<organism evidence="5 6">
    <name type="scientific">Thelohanellus kitauei</name>
    <name type="common">Myxosporean</name>
    <dbReference type="NCBI Taxonomy" id="669202"/>
    <lineage>
        <taxon>Eukaryota</taxon>
        <taxon>Metazoa</taxon>
        <taxon>Cnidaria</taxon>
        <taxon>Myxozoa</taxon>
        <taxon>Myxosporea</taxon>
        <taxon>Bivalvulida</taxon>
        <taxon>Platysporina</taxon>
        <taxon>Myxobolidae</taxon>
        <taxon>Thelohanellus</taxon>
    </lineage>
</organism>
<dbReference type="InterPro" id="IPR028994">
    <property type="entry name" value="Integrin_alpha_N"/>
</dbReference>
<comment type="caution">
    <text evidence="5">The sequence shown here is derived from an EMBL/GenBank/DDBJ whole genome shotgun (WGS) entry which is preliminary data.</text>
</comment>
<dbReference type="OrthoDB" id="5317514at2759"/>
<keyword evidence="4" id="KW-1133">Transmembrane helix</keyword>
<dbReference type="InterPro" id="IPR013519">
    <property type="entry name" value="Int_alpha_beta-p"/>
</dbReference>
<dbReference type="GO" id="GO:0008305">
    <property type="term" value="C:integrin complex"/>
    <property type="evidence" value="ECO:0007669"/>
    <property type="project" value="InterPro"/>
</dbReference>
<keyword evidence="5" id="KW-0401">Integrin</keyword>
<dbReference type="PANTHER" id="PTHR23220:SF122">
    <property type="entry name" value="INTEGRIN ALPHA-PS1"/>
    <property type="match status" value="1"/>
</dbReference>
<reference evidence="5 6" key="1">
    <citation type="journal article" date="2014" name="Genome Biol. Evol.">
        <title>The genome of the myxosporean Thelohanellus kitauei shows adaptations to nutrient acquisition within its fish host.</title>
        <authorList>
            <person name="Yang Y."/>
            <person name="Xiong J."/>
            <person name="Zhou Z."/>
            <person name="Huo F."/>
            <person name="Miao W."/>
            <person name="Ran C."/>
            <person name="Liu Y."/>
            <person name="Zhang J."/>
            <person name="Feng J."/>
            <person name="Wang M."/>
            <person name="Wang M."/>
            <person name="Wang L."/>
            <person name="Yao B."/>
        </authorList>
    </citation>
    <scope>NUCLEOTIDE SEQUENCE [LARGE SCALE GENOMIC DNA]</scope>
    <source>
        <strain evidence="5">Wuqing</strain>
    </source>
</reference>
<dbReference type="EMBL" id="JWZT01002093">
    <property type="protein sequence ID" value="KII70319.1"/>
    <property type="molecule type" value="Genomic_DNA"/>
</dbReference>
<dbReference type="GO" id="GO:0009897">
    <property type="term" value="C:external side of plasma membrane"/>
    <property type="evidence" value="ECO:0007669"/>
    <property type="project" value="TreeGrafter"/>
</dbReference>
<keyword evidence="4" id="KW-0812">Transmembrane</keyword>
<proteinExistence type="predicted"/>
<dbReference type="SUPFAM" id="SSF69318">
    <property type="entry name" value="Integrin alpha N-terminal domain"/>
    <property type="match status" value="1"/>
</dbReference>
<evidence type="ECO:0000256" key="3">
    <source>
        <dbReference type="ARBA" id="ARBA00023180"/>
    </source>
</evidence>
<keyword evidence="2" id="KW-0677">Repeat</keyword>
<dbReference type="Gene3D" id="2.130.10.130">
    <property type="entry name" value="Integrin alpha, N-terminal"/>
    <property type="match status" value="1"/>
</dbReference>
<dbReference type="GO" id="GO:0007160">
    <property type="term" value="P:cell-matrix adhesion"/>
    <property type="evidence" value="ECO:0007669"/>
    <property type="project" value="TreeGrafter"/>
</dbReference>
<evidence type="ECO:0000256" key="4">
    <source>
        <dbReference type="SAM" id="Phobius"/>
    </source>
</evidence>
<evidence type="ECO:0000313" key="5">
    <source>
        <dbReference type="EMBL" id="KII70319.1"/>
    </source>
</evidence>
<dbReference type="GO" id="GO:0098609">
    <property type="term" value="P:cell-cell adhesion"/>
    <property type="evidence" value="ECO:0007669"/>
    <property type="project" value="TreeGrafter"/>
</dbReference>
<evidence type="ECO:0000313" key="6">
    <source>
        <dbReference type="Proteomes" id="UP000031668"/>
    </source>
</evidence>
<dbReference type="AlphaFoldDB" id="A0A0C2IY29"/>
<dbReference type="GO" id="GO:0007229">
    <property type="term" value="P:integrin-mediated signaling pathway"/>
    <property type="evidence" value="ECO:0007669"/>
    <property type="project" value="UniProtKB-KW"/>
</dbReference>
<dbReference type="Proteomes" id="UP000031668">
    <property type="component" value="Unassembled WGS sequence"/>
</dbReference>
<gene>
    <name evidence="5" type="ORF">RF11_09486</name>
</gene>
<evidence type="ECO:0000256" key="1">
    <source>
        <dbReference type="ARBA" id="ARBA00022729"/>
    </source>
</evidence>